<feature type="non-terminal residue" evidence="1">
    <location>
        <position position="1"/>
    </location>
</feature>
<protein>
    <submittedName>
        <fullName evidence="1">ENR1 protein</fullName>
    </submittedName>
</protein>
<dbReference type="OrthoDB" id="9950230at2759"/>
<organism evidence="1 2">
    <name type="scientific">Indicator maculatus</name>
    <name type="common">spotted honeyguide</name>
    <dbReference type="NCBI Taxonomy" id="545262"/>
    <lineage>
        <taxon>Eukaryota</taxon>
        <taxon>Metazoa</taxon>
        <taxon>Chordata</taxon>
        <taxon>Craniata</taxon>
        <taxon>Vertebrata</taxon>
        <taxon>Euteleostomi</taxon>
        <taxon>Archelosauria</taxon>
        <taxon>Archosauria</taxon>
        <taxon>Dinosauria</taxon>
        <taxon>Saurischia</taxon>
        <taxon>Theropoda</taxon>
        <taxon>Coelurosauria</taxon>
        <taxon>Aves</taxon>
        <taxon>Neognathae</taxon>
        <taxon>Neoaves</taxon>
        <taxon>Telluraves</taxon>
        <taxon>Coraciimorphae</taxon>
        <taxon>Piciformes</taxon>
        <taxon>Indicatoridae</taxon>
        <taxon>Indicator</taxon>
    </lineage>
</organism>
<name>A0A7L1GV21_9PICI</name>
<dbReference type="Proteomes" id="UP000557230">
    <property type="component" value="Unassembled WGS sequence"/>
</dbReference>
<dbReference type="EMBL" id="VXBD01012978">
    <property type="protein sequence ID" value="NXN17625.1"/>
    <property type="molecule type" value="Genomic_DNA"/>
</dbReference>
<evidence type="ECO:0000313" key="1">
    <source>
        <dbReference type="EMBL" id="NXN17625.1"/>
    </source>
</evidence>
<gene>
    <name evidence="1" type="primary">Erv31_4</name>
    <name evidence="1" type="ORF">INDMAC_R14988</name>
</gene>
<feature type="non-terminal residue" evidence="1">
    <location>
        <position position="58"/>
    </location>
</feature>
<proteinExistence type="predicted"/>
<dbReference type="AlphaFoldDB" id="A0A7L1GV21"/>
<sequence>NLNCITRLQAILEIIINETACALDLLEDQVSQMQITILQHSLVLKYLLAEEEGECGKL</sequence>
<reference evidence="1 2" key="1">
    <citation type="submission" date="2019-09" db="EMBL/GenBank/DDBJ databases">
        <title>Bird 10,000 Genomes (B10K) Project - Family phase.</title>
        <authorList>
            <person name="Zhang G."/>
        </authorList>
    </citation>
    <scope>NUCLEOTIDE SEQUENCE [LARGE SCALE GENOMIC DNA]</scope>
    <source>
        <strain evidence="1">B10K-DU-001-78</strain>
        <tissue evidence="1">Muscle</tissue>
    </source>
</reference>
<dbReference type="Gene3D" id="1.10.287.210">
    <property type="match status" value="1"/>
</dbReference>
<dbReference type="SUPFAM" id="SSF58069">
    <property type="entry name" value="Virus ectodomain"/>
    <property type="match status" value="1"/>
</dbReference>
<accession>A0A7L1GV21</accession>
<evidence type="ECO:0000313" key="2">
    <source>
        <dbReference type="Proteomes" id="UP000557230"/>
    </source>
</evidence>
<keyword evidence="2" id="KW-1185">Reference proteome</keyword>
<comment type="caution">
    <text evidence="1">The sequence shown here is derived from an EMBL/GenBank/DDBJ whole genome shotgun (WGS) entry which is preliminary data.</text>
</comment>